<organism evidence="3">
    <name type="scientific">Coccidioides posadasii (strain RMSCC 757 / Silveira)</name>
    <name type="common">Valley fever fungus</name>
    <dbReference type="NCBI Taxonomy" id="443226"/>
    <lineage>
        <taxon>Eukaryota</taxon>
        <taxon>Fungi</taxon>
        <taxon>Dikarya</taxon>
        <taxon>Ascomycota</taxon>
        <taxon>Pezizomycotina</taxon>
        <taxon>Eurotiomycetes</taxon>
        <taxon>Eurotiomycetidae</taxon>
        <taxon>Onygenales</taxon>
        <taxon>Onygenaceae</taxon>
        <taxon>Coccidioides</taxon>
    </lineage>
</organism>
<keyword evidence="3" id="KW-1185">Reference proteome</keyword>
<dbReference type="AlphaFoldDB" id="E9CR33"/>
<reference evidence="3" key="2">
    <citation type="submission" date="2010-03" db="EMBL/GenBank/DDBJ databases">
        <title>The genome sequence of Coccidioides posadasii strain Silveira.</title>
        <authorList>
            <consortium name="The Broad Institute Genome Sequencing Center for Infectious Disease"/>
            <person name="Neafsey D."/>
            <person name="Orbach M."/>
            <person name="Henn M.R."/>
            <person name="Cole G.T."/>
            <person name="Galgiani J."/>
            <person name="Gardner M.J."/>
            <person name="Kirkland T.N."/>
            <person name="Taylor J.W."/>
            <person name="Young S.K."/>
            <person name="Zeng Q."/>
            <person name="Koehrsen M."/>
            <person name="Alvarado L."/>
            <person name="Berlin A."/>
            <person name="Borenstein D."/>
            <person name="Chapman S.B."/>
            <person name="Chen Z."/>
            <person name="Engels R."/>
            <person name="Freedman E."/>
            <person name="Gellesch M."/>
            <person name="Goldberg J."/>
            <person name="Griggs A."/>
            <person name="Gujja S."/>
            <person name="Heilman E."/>
            <person name="Heiman D."/>
            <person name="Howarth C."/>
            <person name="Jen D."/>
            <person name="Larson L."/>
            <person name="Mehta T."/>
            <person name="Neiman D."/>
            <person name="Park D."/>
            <person name="Pearson M."/>
            <person name="Richards J."/>
            <person name="Roberts A."/>
            <person name="Saif S."/>
            <person name="Shea T."/>
            <person name="Shenoy N."/>
            <person name="Sisk P."/>
            <person name="Stolte C."/>
            <person name="Sykes S."/>
            <person name="Walk T."/>
            <person name="White J."/>
            <person name="Yandava C."/>
            <person name="Haas B."/>
            <person name="Nusbaum C."/>
            <person name="Birren B."/>
        </authorList>
    </citation>
    <scope>NUCLEOTIDE SEQUENCE [LARGE SCALE GENOMIC DNA]</scope>
    <source>
        <strain evidence="3">RMSCC 757 / Silveira</strain>
    </source>
</reference>
<dbReference type="EMBL" id="GL636486">
    <property type="protein sequence ID" value="EFW22368.1"/>
    <property type="molecule type" value="Genomic_DNA"/>
</dbReference>
<accession>E9CR33</accession>
<dbReference type="Proteomes" id="UP000002497">
    <property type="component" value="Unassembled WGS sequence"/>
</dbReference>
<protein>
    <submittedName>
        <fullName evidence="2">Predicted protein</fullName>
    </submittedName>
</protein>
<gene>
    <name evidence="2" type="ORF">CPSG_00267</name>
</gene>
<reference evidence="3" key="1">
    <citation type="journal article" date="2010" name="Genome Res.">
        <title>Population genomic sequencing of Coccidioides fungi reveals recent hybridization and transposon control.</title>
        <authorList>
            <person name="Neafsey D.E."/>
            <person name="Barker B.M."/>
            <person name="Sharpton T.J."/>
            <person name="Stajich J.E."/>
            <person name="Park D.J."/>
            <person name="Whiston E."/>
            <person name="Hung C.-Y."/>
            <person name="McMahan C."/>
            <person name="White J."/>
            <person name="Sykes S."/>
            <person name="Heiman D."/>
            <person name="Young S."/>
            <person name="Zeng Q."/>
            <person name="Abouelleil A."/>
            <person name="Aftuck L."/>
            <person name="Bessette D."/>
            <person name="Brown A."/>
            <person name="FitzGerald M."/>
            <person name="Lui A."/>
            <person name="Macdonald J.P."/>
            <person name="Priest M."/>
            <person name="Orbach M.J."/>
            <person name="Galgiani J.N."/>
            <person name="Kirkland T.N."/>
            <person name="Cole G.T."/>
            <person name="Birren B.W."/>
            <person name="Henn M.R."/>
            <person name="Taylor J.W."/>
            <person name="Rounsley S.D."/>
        </authorList>
    </citation>
    <scope>NUCLEOTIDE SEQUENCE [LARGE SCALE GENOMIC DNA]</scope>
    <source>
        <strain evidence="3">RMSCC 757 / Silveira</strain>
    </source>
</reference>
<dbReference type="HOGENOM" id="CLU_2145625_0_0_1"/>
<evidence type="ECO:0000313" key="2">
    <source>
        <dbReference type="EMBL" id="EFW22368.1"/>
    </source>
</evidence>
<feature type="region of interest" description="Disordered" evidence="1">
    <location>
        <begin position="45"/>
        <end position="76"/>
    </location>
</feature>
<feature type="compositionally biased region" description="Basic and acidic residues" evidence="1">
    <location>
        <begin position="56"/>
        <end position="75"/>
    </location>
</feature>
<dbReference type="VEuPathDB" id="FungiDB:CPSG_00267"/>
<proteinExistence type="predicted"/>
<evidence type="ECO:0000313" key="3">
    <source>
        <dbReference type="Proteomes" id="UP000002497"/>
    </source>
</evidence>
<evidence type="ECO:0000256" key="1">
    <source>
        <dbReference type="SAM" id="MobiDB-lite"/>
    </source>
</evidence>
<sequence length="112" mass="12872">MITEMLISISLSFDLLSKPALFSEHAINRGSQRFRCHRQDIKISTEVQDPFPQARHVSERQKREIPTLGPKRESSRSQTYQGLLLELASRWMTTACVLNVLNIKRHGEQPGK</sequence>
<name>E9CR33_COCPS</name>